<evidence type="ECO:0000313" key="1">
    <source>
        <dbReference type="EMBL" id="VDP21551.1"/>
    </source>
</evidence>
<sequence length="35" mass="4083">MGSWSTWKIRFTNEVNKIRRGSSGAGFYEIQKLSF</sequence>
<keyword evidence="2" id="KW-1185">Reference proteome</keyword>
<proteinExistence type="predicted"/>
<reference evidence="1 2" key="2">
    <citation type="submission" date="2018-11" db="EMBL/GenBank/DDBJ databases">
        <authorList>
            <consortium name="Pathogen Informatics"/>
        </authorList>
    </citation>
    <scope>NUCLEOTIDE SEQUENCE [LARGE SCALE GENOMIC DNA]</scope>
</reference>
<gene>
    <name evidence="1" type="ORF">OFLC_LOCUS15369</name>
</gene>
<evidence type="ECO:0000313" key="3">
    <source>
        <dbReference type="WBParaSite" id="OFLC_0001538001-mRNA-1"/>
    </source>
</evidence>
<name>A0A183I6K7_9BILA</name>
<dbReference type="EMBL" id="UZAJ01042022">
    <property type="protein sequence ID" value="VDP21551.1"/>
    <property type="molecule type" value="Genomic_DNA"/>
</dbReference>
<organism evidence="3">
    <name type="scientific">Onchocerca flexuosa</name>
    <dbReference type="NCBI Taxonomy" id="387005"/>
    <lineage>
        <taxon>Eukaryota</taxon>
        <taxon>Metazoa</taxon>
        <taxon>Ecdysozoa</taxon>
        <taxon>Nematoda</taxon>
        <taxon>Chromadorea</taxon>
        <taxon>Rhabditida</taxon>
        <taxon>Spirurina</taxon>
        <taxon>Spiruromorpha</taxon>
        <taxon>Filarioidea</taxon>
        <taxon>Onchocercidae</taxon>
        <taxon>Onchocerca</taxon>
    </lineage>
</organism>
<accession>A0A183I6K7</accession>
<reference evidence="3" key="1">
    <citation type="submission" date="2016-06" db="UniProtKB">
        <authorList>
            <consortium name="WormBaseParasite"/>
        </authorList>
    </citation>
    <scope>IDENTIFICATION</scope>
</reference>
<dbReference type="AlphaFoldDB" id="A0A183I6K7"/>
<dbReference type="WBParaSite" id="OFLC_0001538001-mRNA-1">
    <property type="protein sequence ID" value="OFLC_0001538001-mRNA-1"/>
    <property type="gene ID" value="OFLC_0001538001"/>
</dbReference>
<protein>
    <submittedName>
        <fullName evidence="3">Reverse transcriptase</fullName>
    </submittedName>
</protein>
<dbReference type="Proteomes" id="UP000267606">
    <property type="component" value="Unassembled WGS sequence"/>
</dbReference>
<evidence type="ECO:0000313" key="2">
    <source>
        <dbReference type="Proteomes" id="UP000267606"/>
    </source>
</evidence>